<feature type="region of interest" description="Disordered" evidence="1">
    <location>
        <begin position="1"/>
        <end position="30"/>
    </location>
</feature>
<evidence type="ECO:0000256" key="2">
    <source>
        <dbReference type="SAM" id="Phobius"/>
    </source>
</evidence>
<keyword evidence="2" id="KW-1133">Transmembrane helix</keyword>
<dbReference type="PANTHER" id="PTHR39460">
    <property type="entry name" value="EXPRESSED PROTEIN"/>
    <property type="match status" value="1"/>
</dbReference>
<feature type="compositionally biased region" description="Low complexity" evidence="1">
    <location>
        <begin position="93"/>
        <end position="109"/>
    </location>
</feature>
<protein>
    <recommendedName>
        <fullName evidence="3">DUF7729 domain-containing protein</fullName>
    </recommendedName>
</protein>
<reference evidence="4" key="2">
    <citation type="submission" date="2023-05" db="EMBL/GenBank/DDBJ databases">
        <authorList>
            <consortium name="Lawrence Berkeley National Laboratory"/>
            <person name="Steindorff A."/>
            <person name="Hensen N."/>
            <person name="Bonometti L."/>
            <person name="Westerberg I."/>
            <person name="Brannstrom I.O."/>
            <person name="Guillou S."/>
            <person name="Cros-Aarteil S."/>
            <person name="Calhoun S."/>
            <person name="Haridas S."/>
            <person name="Kuo A."/>
            <person name="Mondo S."/>
            <person name="Pangilinan J."/>
            <person name="Riley R."/>
            <person name="Labutti K."/>
            <person name="Andreopoulos B."/>
            <person name="Lipzen A."/>
            <person name="Chen C."/>
            <person name="Yanf M."/>
            <person name="Daum C."/>
            <person name="Ng V."/>
            <person name="Clum A."/>
            <person name="Ohm R."/>
            <person name="Martin F."/>
            <person name="Silar P."/>
            <person name="Natvig D."/>
            <person name="Lalanne C."/>
            <person name="Gautier V."/>
            <person name="Ament-Velasquez S.L."/>
            <person name="Kruys A."/>
            <person name="Hutchinson M.I."/>
            <person name="Powell A.J."/>
            <person name="Barry K."/>
            <person name="Miller A.N."/>
            <person name="Grigoriev I.V."/>
            <person name="Debuchy R."/>
            <person name="Gladieux P."/>
            <person name="Thoren M.H."/>
            <person name="Johannesson H."/>
        </authorList>
    </citation>
    <scope>NUCLEOTIDE SEQUENCE</scope>
    <source>
        <strain evidence="4">CBS 532.94</strain>
    </source>
</reference>
<feature type="transmembrane region" description="Helical" evidence="2">
    <location>
        <begin position="371"/>
        <end position="388"/>
    </location>
</feature>
<feature type="transmembrane region" description="Helical" evidence="2">
    <location>
        <begin position="35"/>
        <end position="55"/>
    </location>
</feature>
<gene>
    <name evidence="4" type="ORF">C8A03DRAFT_32058</name>
</gene>
<dbReference type="PANTHER" id="PTHR39460:SF1">
    <property type="entry name" value="C6 TRANSCRIPTION FACTOR"/>
    <property type="match status" value="1"/>
</dbReference>
<reference evidence="4" key="1">
    <citation type="journal article" date="2023" name="Mol. Phylogenet. Evol.">
        <title>Genome-scale phylogeny and comparative genomics of the fungal order Sordariales.</title>
        <authorList>
            <person name="Hensen N."/>
            <person name="Bonometti L."/>
            <person name="Westerberg I."/>
            <person name="Brannstrom I.O."/>
            <person name="Guillou S."/>
            <person name="Cros-Aarteil S."/>
            <person name="Calhoun S."/>
            <person name="Haridas S."/>
            <person name="Kuo A."/>
            <person name="Mondo S."/>
            <person name="Pangilinan J."/>
            <person name="Riley R."/>
            <person name="LaButti K."/>
            <person name="Andreopoulos B."/>
            <person name="Lipzen A."/>
            <person name="Chen C."/>
            <person name="Yan M."/>
            <person name="Daum C."/>
            <person name="Ng V."/>
            <person name="Clum A."/>
            <person name="Steindorff A."/>
            <person name="Ohm R.A."/>
            <person name="Martin F."/>
            <person name="Silar P."/>
            <person name="Natvig D.O."/>
            <person name="Lalanne C."/>
            <person name="Gautier V."/>
            <person name="Ament-Velasquez S.L."/>
            <person name="Kruys A."/>
            <person name="Hutchinson M.I."/>
            <person name="Powell A.J."/>
            <person name="Barry K."/>
            <person name="Miller A.N."/>
            <person name="Grigoriev I.V."/>
            <person name="Debuchy R."/>
            <person name="Gladieux P."/>
            <person name="Hiltunen Thoren M."/>
            <person name="Johannesson H."/>
        </authorList>
    </citation>
    <scope>NUCLEOTIDE SEQUENCE</scope>
    <source>
        <strain evidence="4">CBS 532.94</strain>
    </source>
</reference>
<evidence type="ECO:0000313" key="4">
    <source>
        <dbReference type="EMBL" id="KAK4239864.1"/>
    </source>
</evidence>
<feature type="region of interest" description="Disordered" evidence="1">
    <location>
        <begin position="64"/>
        <end position="116"/>
    </location>
</feature>
<evidence type="ECO:0000256" key="1">
    <source>
        <dbReference type="SAM" id="MobiDB-lite"/>
    </source>
</evidence>
<sequence length="389" mass="41490">MTSVAPPIPAGRAVRPSSRPDRHPPSLHRRQPTPWAVILAVLVCFVSCTLAAAVAPAAPVETLTIDQTPPSQGDRRWNILPEQEIEGRKMRRQATTEPSESAESSQPSKTSERGSVTTTFSIAVGTLRTTSTSTSVSSSPLPSILDSLASDFTPGPDGAAAPCPIFINSFLNDPTFKQCYPLSMLFDSSKSFFEAQKSLVSITRTLDATCAANATFCNDYMQQLAQNYTKPENCGADYERGQPAVVDAYLAMAAYAPVYSAGCLKDPDTGAYCYANAVTNMTNPSTTYFYFLPLNKTLPGTTVPACGDCLRQTMALYQAATADRRQMIAATYVSAAKQVNTICGPDFVNESLAAEVIPSGAVAGRMVMRSTVWFATGLAVVVGGVLWGL</sequence>
<proteinExistence type="predicted"/>
<dbReference type="Pfam" id="PF24855">
    <property type="entry name" value="DUF7729"/>
    <property type="match status" value="1"/>
</dbReference>
<evidence type="ECO:0000313" key="5">
    <source>
        <dbReference type="Proteomes" id="UP001303760"/>
    </source>
</evidence>
<organism evidence="4 5">
    <name type="scientific">Achaetomium macrosporum</name>
    <dbReference type="NCBI Taxonomy" id="79813"/>
    <lineage>
        <taxon>Eukaryota</taxon>
        <taxon>Fungi</taxon>
        <taxon>Dikarya</taxon>
        <taxon>Ascomycota</taxon>
        <taxon>Pezizomycotina</taxon>
        <taxon>Sordariomycetes</taxon>
        <taxon>Sordariomycetidae</taxon>
        <taxon>Sordariales</taxon>
        <taxon>Chaetomiaceae</taxon>
        <taxon>Achaetomium</taxon>
    </lineage>
</organism>
<name>A0AAN7CD62_9PEZI</name>
<dbReference type="Proteomes" id="UP001303760">
    <property type="component" value="Unassembled WGS sequence"/>
</dbReference>
<feature type="domain" description="DUF7729" evidence="3">
    <location>
        <begin position="141"/>
        <end position="351"/>
    </location>
</feature>
<comment type="caution">
    <text evidence="4">The sequence shown here is derived from an EMBL/GenBank/DDBJ whole genome shotgun (WGS) entry which is preliminary data.</text>
</comment>
<dbReference type="AlphaFoldDB" id="A0AAN7CD62"/>
<keyword evidence="2" id="KW-0812">Transmembrane</keyword>
<dbReference type="EMBL" id="MU860053">
    <property type="protein sequence ID" value="KAK4239864.1"/>
    <property type="molecule type" value="Genomic_DNA"/>
</dbReference>
<keyword evidence="2" id="KW-0472">Membrane</keyword>
<dbReference type="InterPro" id="IPR056146">
    <property type="entry name" value="DUF7729"/>
</dbReference>
<keyword evidence="5" id="KW-1185">Reference proteome</keyword>
<evidence type="ECO:0000259" key="3">
    <source>
        <dbReference type="Pfam" id="PF24855"/>
    </source>
</evidence>
<accession>A0AAN7CD62</accession>